<gene>
    <name evidence="1" type="ORF">LCGC14_0845550</name>
</gene>
<proteinExistence type="predicted"/>
<sequence>MTKGIRVTDTDSDYVCGKCFSLMYGDEGACPCCGEINDFTNPAMMEYDEVVAQYEELTLADT</sequence>
<accession>A0A0F9PGP8</accession>
<dbReference type="EMBL" id="LAZR01002497">
    <property type="protein sequence ID" value="KKN29299.1"/>
    <property type="molecule type" value="Genomic_DNA"/>
</dbReference>
<dbReference type="AlphaFoldDB" id="A0A0F9PGP8"/>
<evidence type="ECO:0000313" key="1">
    <source>
        <dbReference type="EMBL" id="KKN29299.1"/>
    </source>
</evidence>
<reference evidence="1" key="1">
    <citation type="journal article" date="2015" name="Nature">
        <title>Complex archaea that bridge the gap between prokaryotes and eukaryotes.</title>
        <authorList>
            <person name="Spang A."/>
            <person name="Saw J.H."/>
            <person name="Jorgensen S.L."/>
            <person name="Zaremba-Niedzwiedzka K."/>
            <person name="Martijn J."/>
            <person name="Lind A.E."/>
            <person name="van Eijk R."/>
            <person name="Schleper C."/>
            <person name="Guy L."/>
            <person name="Ettema T.J."/>
        </authorList>
    </citation>
    <scope>NUCLEOTIDE SEQUENCE</scope>
</reference>
<name>A0A0F9PGP8_9ZZZZ</name>
<protein>
    <submittedName>
        <fullName evidence="1">Uncharacterized protein</fullName>
    </submittedName>
</protein>
<comment type="caution">
    <text evidence="1">The sequence shown here is derived from an EMBL/GenBank/DDBJ whole genome shotgun (WGS) entry which is preliminary data.</text>
</comment>
<organism evidence="1">
    <name type="scientific">marine sediment metagenome</name>
    <dbReference type="NCBI Taxonomy" id="412755"/>
    <lineage>
        <taxon>unclassified sequences</taxon>
        <taxon>metagenomes</taxon>
        <taxon>ecological metagenomes</taxon>
    </lineage>
</organism>